<feature type="transmembrane region" description="Helical" evidence="7">
    <location>
        <begin position="219"/>
        <end position="240"/>
    </location>
</feature>
<keyword evidence="6 7" id="KW-0472">Membrane</keyword>
<feature type="transmembrane region" description="Helical" evidence="7">
    <location>
        <begin position="188"/>
        <end position="213"/>
    </location>
</feature>
<keyword evidence="4 7" id="KW-0812">Transmembrane</keyword>
<feature type="transmembrane region" description="Helical" evidence="7">
    <location>
        <begin position="148"/>
        <end position="167"/>
    </location>
</feature>
<dbReference type="PRINTS" id="PR00173">
    <property type="entry name" value="EDTRNSPORT"/>
</dbReference>
<feature type="transmembrane region" description="Helical" evidence="7">
    <location>
        <begin position="330"/>
        <end position="357"/>
    </location>
</feature>
<evidence type="ECO:0000256" key="1">
    <source>
        <dbReference type="ARBA" id="ARBA00004651"/>
    </source>
</evidence>
<reference evidence="8 9" key="1">
    <citation type="submission" date="2019-06" db="EMBL/GenBank/DDBJ databases">
        <title>Description Trichococcus psychrophilus sp. nov., isolated from a cold spring, by genomic and phenotypic analyses.</title>
        <authorList>
            <person name="Zakharyuk A."/>
        </authorList>
    </citation>
    <scope>NUCLEOTIDE SEQUENCE [LARGE SCALE GENOMIC DNA]</scope>
    <source>
        <strain evidence="8 9">SKBG</strain>
    </source>
</reference>
<dbReference type="GO" id="GO:0015293">
    <property type="term" value="F:symporter activity"/>
    <property type="evidence" value="ECO:0007669"/>
    <property type="project" value="UniProtKB-KW"/>
</dbReference>
<evidence type="ECO:0000313" key="8">
    <source>
        <dbReference type="EMBL" id="TNV70038.1"/>
    </source>
</evidence>
<feature type="transmembrane region" description="Helical" evidence="7">
    <location>
        <begin position="12"/>
        <end position="30"/>
    </location>
</feature>
<dbReference type="Gene3D" id="1.10.3860.10">
    <property type="entry name" value="Sodium:dicarboxylate symporter"/>
    <property type="match status" value="1"/>
</dbReference>
<feature type="transmembrane region" description="Helical" evidence="7">
    <location>
        <begin position="36"/>
        <end position="58"/>
    </location>
</feature>
<evidence type="ECO:0000256" key="7">
    <source>
        <dbReference type="SAM" id="Phobius"/>
    </source>
</evidence>
<dbReference type="AlphaFoldDB" id="A0A5C5EB75"/>
<keyword evidence="9" id="KW-1185">Reference proteome</keyword>
<dbReference type="InterPro" id="IPR036458">
    <property type="entry name" value="Na:dicarbo_symporter_sf"/>
</dbReference>
<comment type="caution">
    <text evidence="8">The sequence shown here is derived from an EMBL/GenBank/DDBJ whole genome shotgun (WGS) entry which is preliminary data.</text>
</comment>
<dbReference type="EMBL" id="VENO01000001">
    <property type="protein sequence ID" value="TNV70038.1"/>
    <property type="molecule type" value="Genomic_DNA"/>
</dbReference>
<evidence type="ECO:0000313" key="9">
    <source>
        <dbReference type="Proteomes" id="UP000313395"/>
    </source>
</evidence>
<proteinExistence type="predicted"/>
<sequence length="418" mass="45105">MRGVAKLKKMNLLTQIVIMTIMGVVVGSLFGENVGFLSIIGTLFLRLIQMSIVLLVMGQIIEAVGELNPKTLGTMGVKTFTIFLISSVLAGGMGVLFGVLFQPGSGIDSASISGEGFKMAEVAAMSFGETILNFFPTNIMQALAEGNIVHVIVFSILFGLALSYVRVEDEENTILDIVKRFNKIILRLISMVMLIAPIGIFALIASTIANMGLQVILPLLKYLGVYALGTLVYLVVWFLLTSFFCRVSFFRLIYNMTQIAIMALVTTSSAVTLPTELKDAREKLGIEERVSKLVLPLGMTLNSNGSAMHMAITVITISQIYGVEYSMTNYIYIAFLAALASLANAVVPGAGLVSLAIVVPQMNLPIESIALFAGVEWFVGMLRTILNVTADTTTALIVAKTEDAIDYGIFSHGIIQEV</sequence>
<dbReference type="SUPFAM" id="SSF118215">
    <property type="entry name" value="Proton glutamate symport protein"/>
    <property type="match status" value="1"/>
</dbReference>
<dbReference type="PANTHER" id="PTHR42865">
    <property type="entry name" value="PROTON/GLUTAMATE-ASPARTATE SYMPORTER"/>
    <property type="match status" value="1"/>
</dbReference>
<organism evidence="8 9">
    <name type="scientific">Trichococcus shcherbakoviae subsp. psychrophilus</name>
    <dbReference type="NCBI Taxonomy" id="2585775"/>
    <lineage>
        <taxon>Bacteria</taxon>
        <taxon>Bacillati</taxon>
        <taxon>Bacillota</taxon>
        <taxon>Bacilli</taxon>
        <taxon>Lactobacillales</taxon>
        <taxon>Carnobacteriaceae</taxon>
        <taxon>Trichococcus</taxon>
    </lineage>
</organism>
<dbReference type="GO" id="GO:0005886">
    <property type="term" value="C:plasma membrane"/>
    <property type="evidence" value="ECO:0007669"/>
    <property type="project" value="UniProtKB-SubCell"/>
</dbReference>
<keyword evidence="2" id="KW-0813">Transport</keyword>
<dbReference type="InterPro" id="IPR001991">
    <property type="entry name" value="Na-dicarboxylate_symporter"/>
</dbReference>
<protein>
    <submittedName>
        <fullName evidence="8">Dicarboxylate/amino acid:cation symporter</fullName>
    </submittedName>
</protein>
<evidence type="ECO:0000256" key="6">
    <source>
        <dbReference type="ARBA" id="ARBA00023136"/>
    </source>
</evidence>
<evidence type="ECO:0000256" key="4">
    <source>
        <dbReference type="ARBA" id="ARBA00022692"/>
    </source>
</evidence>
<feature type="transmembrane region" description="Helical" evidence="7">
    <location>
        <begin position="293"/>
        <end position="318"/>
    </location>
</feature>
<evidence type="ECO:0000256" key="5">
    <source>
        <dbReference type="ARBA" id="ARBA00022989"/>
    </source>
</evidence>
<dbReference type="Proteomes" id="UP000313395">
    <property type="component" value="Unassembled WGS sequence"/>
</dbReference>
<feature type="transmembrane region" description="Helical" evidence="7">
    <location>
        <begin position="252"/>
        <end position="273"/>
    </location>
</feature>
<gene>
    <name evidence="8" type="ORF">FHK04_02045</name>
</gene>
<name>A0A5C5EB75_9LACT</name>
<keyword evidence="3" id="KW-1003">Cell membrane</keyword>
<evidence type="ECO:0000256" key="2">
    <source>
        <dbReference type="ARBA" id="ARBA00022448"/>
    </source>
</evidence>
<comment type="subcellular location">
    <subcellularLocation>
        <location evidence="1">Cell membrane</location>
        <topology evidence="1">Multi-pass membrane protein</topology>
    </subcellularLocation>
</comment>
<evidence type="ECO:0000256" key="3">
    <source>
        <dbReference type="ARBA" id="ARBA00022475"/>
    </source>
</evidence>
<accession>A0A5C5EB75</accession>
<feature type="transmembrane region" description="Helical" evidence="7">
    <location>
        <begin position="79"/>
        <end position="101"/>
    </location>
</feature>
<dbReference type="GO" id="GO:0006835">
    <property type="term" value="P:dicarboxylic acid transport"/>
    <property type="evidence" value="ECO:0007669"/>
    <property type="project" value="TreeGrafter"/>
</dbReference>
<dbReference type="Pfam" id="PF00375">
    <property type="entry name" value="SDF"/>
    <property type="match status" value="1"/>
</dbReference>
<keyword evidence="5 7" id="KW-1133">Transmembrane helix</keyword>
<dbReference type="PANTHER" id="PTHR42865:SF7">
    <property type="entry name" value="PROTON_GLUTAMATE-ASPARTATE SYMPORTER"/>
    <property type="match status" value="1"/>
</dbReference>